<feature type="transmembrane region" description="Helical" evidence="5">
    <location>
        <begin position="351"/>
        <end position="372"/>
    </location>
</feature>
<accession>A0ABR2W6C8</accession>
<dbReference type="Proteomes" id="UP001479436">
    <property type="component" value="Unassembled WGS sequence"/>
</dbReference>
<evidence type="ECO:0000256" key="4">
    <source>
        <dbReference type="ARBA" id="ARBA00023136"/>
    </source>
</evidence>
<comment type="caution">
    <text evidence="7">The sequence shown here is derived from an EMBL/GenBank/DDBJ whole genome shotgun (WGS) entry which is preliminary data.</text>
</comment>
<keyword evidence="3 5" id="KW-1133">Transmembrane helix</keyword>
<protein>
    <recommendedName>
        <fullName evidence="6">PAS domain-containing protein</fullName>
    </recommendedName>
</protein>
<comment type="subcellular location">
    <subcellularLocation>
        <location evidence="1">Membrane</location>
    </subcellularLocation>
</comment>
<keyword evidence="4 5" id="KW-0472">Membrane</keyword>
<dbReference type="EMBL" id="JASJQH010006976">
    <property type="protein sequence ID" value="KAK9721556.1"/>
    <property type="molecule type" value="Genomic_DNA"/>
</dbReference>
<evidence type="ECO:0000313" key="7">
    <source>
        <dbReference type="EMBL" id="KAK9721556.1"/>
    </source>
</evidence>
<evidence type="ECO:0000256" key="1">
    <source>
        <dbReference type="ARBA" id="ARBA00004370"/>
    </source>
</evidence>
<dbReference type="Gene3D" id="3.30.450.350">
    <property type="entry name" value="CHASE domain"/>
    <property type="match status" value="1"/>
</dbReference>
<sequence>MPNNPNSNRLFFDVLCTENPETILKNERSISSKEFYNEPHQQKSWIHRLHLNHKLFLICLTWFIVFTILGAIVFVYCLNLDHERHQNQILQSCAQKTTVIKSVVSQLSYDLASYVYFIDSVKQSMTAEIFIVYSELMDRNGYDYIYGWHPRVLHAERAEWEKVNNCSISAWETDTSVLARSEDKPMYFPLKNMNGSGVKLKGLDALQTPQRDYIEQTIATRNASFTMAMYFSSIYGDGVRMYIPITTSNESTAMFSDQKNDISNGVEGIVTITVRIESIQAKITPYVAEPTEITIRVTDKSNGTLLYSDSTDEGQDQLPEIMASDMMFLGCEWLIQCFSQKSDYTNTKTPAILLLVIILCIISSTVLLFVYVKRYLKARKQIFVGNKLLQYSNALVKNMATNSKAILLSITDPLLLFDRNGKITGANTYALSKTGYTSEDVRASEDLYIGDVINITQRPNDVSCLVIEPGMREVTITCKDGTHYYAEANFSGYIPRHIC</sequence>
<dbReference type="PROSITE" id="PS50112">
    <property type="entry name" value="PAS"/>
    <property type="match status" value="1"/>
</dbReference>
<dbReference type="InterPro" id="IPR035965">
    <property type="entry name" value="PAS-like_dom_sf"/>
</dbReference>
<dbReference type="Gene3D" id="3.30.450.20">
    <property type="entry name" value="PAS domain"/>
    <property type="match status" value="1"/>
</dbReference>
<gene>
    <name evidence="7" type="ORF">K7432_003331</name>
</gene>
<dbReference type="InterPro" id="IPR000014">
    <property type="entry name" value="PAS"/>
</dbReference>
<proteinExistence type="predicted"/>
<feature type="domain" description="PAS" evidence="6">
    <location>
        <begin position="399"/>
        <end position="441"/>
    </location>
</feature>
<dbReference type="Pfam" id="PF03924">
    <property type="entry name" value="CHASE"/>
    <property type="match status" value="1"/>
</dbReference>
<keyword evidence="2 5" id="KW-0812">Transmembrane</keyword>
<dbReference type="InterPro" id="IPR006189">
    <property type="entry name" value="CHASE_dom"/>
</dbReference>
<keyword evidence="8" id="KW-1185">Reference proteome</keyword>
<evidence type="ECO:0000313" key="8">
    <source>
        <dbReference type="Proteomes" id="UP001479436"/>
    </source>
</evidence>
<evidence type="ECO:0000256" key="3">
    <source>
        <dbReference type="ARBA" id="ARBA00022989"/>
    </source>
</evidence>
<evidence type="ECO:0000256" key="2">
    <source>
        <dbReference type="ARBA" id="ARBA00022692"/>
    </source>
</evidence>
<dbReference type="InterPro" id="IPR042240">
    <property type="entry name" value="CHASE_sf"/>
</dbReference>
<evidence type="ECO:0000256" key="5">
    <source>
        <dbReference type="SAM" id="Phobius"/>
    </source>
</evidence>
<organism evidence="7 8">
    <name type="scientific">Basidiobolus ranarum</name>
    <dbReference type="NCBI Taxonomy" id="34480"/>
    <lineage>
        <taxon>Eukaryota</taxon>
        <taxon>Fungi</taxon>
        <taxon>Fungi incertae sedis</taxon>
        <taxon>Zoopagomycota</taxon>
        <taxon>Entomophthoromycotina</taxon>
        <taxon>Basidiobolomycetes</taxon>
        <taxon>Basidiobolales</taxon>
        <taxon>Basidiobolaceae</taxon>
        <taxon>Basidiobolus</taxon>
    </lineage>
</organism>
<dbReference type="SUPFAM" id="SSF55785">
    <property type="entry name" value="PYP-like sensor domain (PAS domain)"/>
    <property type="match status" value="1"/>
</dbReference>
<feature type="transmembrane region" description="Helical" evidence="5">
    <location>
        <begin position="55"/>
        <end position="76"/>
    </location>
</feature>
<reference evidence="7 8" key="1">
    <citation type="submission" date="2023-04" db="EMBL/GenBank/DDBJ databases">
        <title>Genome of Basidiobolus ranarum AG-B5.</title>
        <authorList>
            <person name="Stajich J.E."/>
            <person name="Carter-House D."/>
            <person name="Gryganskyi A."/>
        </authorList>
    </citation>
    <scope>NUCLEOTIDE SEQUENCE [LARGE SCALE GENOMIC DNA]</scope>
    <source>
        <strain evidence="7 8">AG-B5</strain>
    </source>
</reference>
<name>A0ABR2W6C8_9FUNG</name>
<dbReference type="CDD" id="cd00130">
    <property type="entry name" value="PAS"/>
    <property type="match status" value="1"/>
</dbReference>
<evidence type="ECO:0000259" key="6">
    <source>
        <dbReference type="PROSITE" id="PS50112"/>
    </source>
</evidence>